<dbReference type="EMBL" id="JAVRRA010003759">
    <property type="protein sequence ID" value="KAK5276083.1"/>
    <property type="molecule type" value="Genomic_DNA"/>
</dbReference>
<dbReference type="Proteomes" id="UP001357485">
    <property type="component" value="Unassembled WGS sequence"/>
</dbReference>
<protein>
    <submittedName>
        <fullName evidence="2">Uncharacterized protein</fullName>
    </submittedName>
</protein>
<gene>
    <name evidence="2" type="ORF">LTR16_011750</name>
</gene>
<feature type="compositionally biased region" description="Polar residues" evidence="1">
    <location>
        <begin position="1"/>
        <end position="31"/>
    </location>
</feature>
<sequence>MAAPESSDTLPSNNSSTRLDQQPSTPLTSRGQMLPPPPIHNTSNGAPRTEPSGSGEKGEDTEAAETTDGDADPSEPISPFDWKDLENEYHDKIRERAAEEQRIYDEFGKLITVGSFHSTTVLERT</sequence>
<organism evidence="2 3">
    <name type="scientific">Cryomyces antarcticus</name>
    <dbReference type="NCBI Taxonomy" id="329879"/>
    <lineage>
        <taxon>Eukaryota</taxon>
        <taxon>Fungi</taxon>
        <taxon>Dikarya</taxon>
        <taxon>Ascomycota</taxon>
        <taxon>Pezizomycotina</taxon>
        <taxon>Dothideomycetes</taxon>
        <taxon>Dothideomycetes incertae sedis</taxon>
        <taxon>Cryomyces</taxon>
    </lineage>
</organism>
<name>A0ABR0M113_9PEZI</name>
<accession>A0ABR0M113</accession>
<feature type="compositionally biased region" description="Acidic residues" evidence="1">
    <location>
        <begin position="59"/>
        <end position="73"/>
    </location>
</feature>
<keyword evidence="3" id="KW-1185">Reference proteome</keyword>
<evidence type="ECO:0000256" key="1">
    <source>
        <dbReference type="SAM" id="MobiDB-lite"/>
    </source>
</evidence>
<comment type="caution">
    <text evidence="2">The sequence shown here is derived from an EMBL/GenBank/DDBJ whole genome shotgun (WGS) entry which is preliminary data.</text>
</comment>
<evidence type="ECO:0000313" key="2">
    <source>
        <dbReference type="EMBL" id="KAK5276083.1"/>
    </source>
</evidence>
<evidence type="ECO:0000313" key="3">
    <source>
        <dbReference type="Proteomes" id="UP001357485"/>
    </source>
</evidence>
<feature type="non-terminal residue" evidence="2">
    <location>
        <position position="125"/>
    </location>
</feature>
<proteinExistence type="predicted"/>
<feature type="region of interest" description="Disordered" evidence="1">
    <location>
        <begin position="1"/>
        <end position="84"/>
    </location>
</feature>
<reference evidence="2 3" key="1">
    <citation type="submission" date="2023-08" db="EMBL/GenBank/DDBJ databases">
        <title>Black Yeasts Isolated from many extreme environments.</title>
        <authorList>
            <person name="Coleine C."/>
            <person name="Stajich J.E."/>
            <person name="Selbmann L."/>
        </authorList>
    </citation>
    <scope>NUCLEOTIDE SEQUENCE [LARGE SCALE GENOMIC DNA]</scope>
    <source>
        <strain evidence="2 3">CCFEE 536</strain>
    </source>
</reference>